<evidence type="ECO:0000256" key="4">
    <source>
        <dbReference type="ARBA" id="ARBA00023065"/>
    </source>
</evidence>
<dbReference type="PROSITE" id="PS52016">
    <property type="entry name" value="TONB_DEPENDENT_REC_3"/>
    <property type="match status" value="1"/>
</dbReference>
<keyword evidence="5" id="KW-0813">Transport</keyword>
<sequence>MKIHYLLLPVGILFVVANPVVGAETPTDLVVDVYAKQPKAPKISGYGRPAKQIAQGTAHIKGKDAAKTGSDRLEDFADYVPGVQVGDGTGTGSVINIRGFRAYQANLDGLPDVEGAYLRDPATLEAVDIAKGRDSTLFGFGTPGGTVGYTSKKPSFTPKRTLSLLMGAPSQIRGLLDITGALRGQEWAGRPTCKPAISTPSRKKPRSASAFPATQAQINGMTINAKCAPTSSRPLYAPNSTTSGTAGGWNSKPAWVSSPIRWKTRSSLCPV</sequence>
<feature type="chain" id="PRO_5010996487" description="TonB-dependent receptor plug domain-containing protein" evidence="7">
    <location>
        <begin position="23"/>
        <end position="271"/>
    </location>
</feature>
<dbReference type="Pfam" id="PF07715">
    <property type="entry name" value="Plug"/>
    <property type="match status" value="1"/>
</dbReference>
<dbReference type="AlphaFoldDB" id="A0A1Y1QWR7"/>
<keyword evidence="4" id="KW-0406">Ion transport</keyword>
<feature type="signal peptide" evidence="7">
    <location>
        <begin position="1"/>
        <end position="22"/>
    </location>
</feature>
<keyword evidence="3" id="KW-0408">Iron</keyword>
<evidence type="ECO:0000313" key="10">
    <source>
        <dbReference type="Proteomes" id="UP000192491"/>
    </source>
</evidence>
<comment type="subcellular location">
    <subcellularLocation>
        <location evidence="5">Cell outer membrane</location>
        <topology evidence="5">Multi-pass membrane protein</topology>
    </subcellularLocation>
</comment>
<evidence type="ECO:0000256" key="7">
    <source>
        <dbReference type="SAM" id="SignalP"/>
    </source>
</evidence>
<keyword evidence="5" id="KW-0472">Membrane</keyword>
<dbReference type="SUPFAM" id="SSF56935">
    <property type="entry name" value="Porins"/>
    <property type="match status" value="1"/>
</dbReference>
<evidence type="ECO:0000256" key="1">
    <source>
        <dbReference type="ARBA" id="ARBA00022496"/>
    </source>
</evidence>
<evidence type="ECO:0000256" key="5">
    <source>
        <dbReference type="PROSITE-ProRule" id="PRU01360"/>
    </source>
</evidence>
<feature type="region of interest" description="Disordered" evidence="6">
    <location>
        <begin position="190"/>
        <end position="209"/>
    </location>
</feature>
<dbReference type="PANTHER" id="PTHR32552">
    <property type="entry name" value="FERRICHROME IRON RECEPTOR-RELATED"/>
    <property type="match status" value="1"/>
</dbReference>
<dbReference type="Gene3D" id="2.170.130.10">
    <property type="entry name" value="TonB-dependent receptor, plug domain"/>
    <property type="match status" value="1"/>
</dbReference>
<dbReference type="InterPro" id="IPR037066">
    <property type="entry name" value="Plug_dom_sf"/>
</dbReference>
<keyword evidence="2 7" id="KW-0732">Signal</keyword>
<keyword evidence="1" id="KW-0410">Iron transport</keyword>
<feature type="domain" description="TonB-dependent receptor plug" evidence="8">
    <location>
        <begin position="51"/>
        <end position="146"/>
    </location>
</feature>
<keyword evidence="5" id="KW-0998">Cell outer membrane</keyword>
<organism evidence="9 10">
    <name type="scientific">Thiothrix lacustris</name>
    <dbReference type="NCBI Taxonomy" id="525917"/>
    <lineage>
        <taxon>Bacteria</taxon>
        <taxon>Pseudomonadati</taxon>
        <taxon>Pseudomonadota</taxon>
        <taxon>Gammaproteobacteria</taxon>
        <taxon>Thiotrichales</taxon>
        <taxon>Thiotrichaceae</taxon>
        <taxon>Thiothrix</taxon>
    </lineage>
</organism>
<evidence type="ECO:0000313" key="9">
    <source>
        <dbReference type="EMBL" id="OQX15594.1"/>
    </source>
</evidence>
<dbReference type="InterPro" id="IPR039426">
    <property type="entry name" value="TonB-dep_rcpt-like"/>
</dbReference>
<name>A0A1Y1QWR7_9GAMM</name>
<reference evidence="9 10" key="1">
    <citation type="submission" date="2017-01" db="EMBL/GenBank/DDBJ databases">
        <title>Novel large sulfur bacteria in the metagenomes of groundwater-fed chemosynthetic microbial mats in the Lake Huron basin.</title>
        <authorList>
            <person name="Sharrar A.M."/>
            <person name="Flood B.E."/>
            <person name="Bailey J.V."/>
            <person name="Jones D.S."/>
            <person name="Biddanda B."/>
            <person name="Ruberg S.A."/>
            <person name="Marcus D.N."/>
            <person name="Dick G.J."/>
        </authorList>
    </citation>
    <scope>NUCLEOTIDE SEQUENCE [LARGE SCALE GENOMIC DNA]</scope>
    <source>
        <strain evidence="9">A8</strain>
    </source>
</reference>
<evidence type="ECO:0000256" key="6">
    <source>
        <dbReference type="SAM" id="MobiDB-lite"/>
    </source>
</evidence>
<dbReference type="PANTHER" id="PTHR32552:SF68">
    <property type="entry name" value="FERRICHROME OUTER MEMBRANE TRANSPORTER_PHAGE RECEPTOR"/>
    <property type="match status" value="1"/>
</dbReference>
<keyword evidence="5" id="KW-1134">Transmembrane beta strand</keyword>
<comment type="caution">
    <text evidence="9">The sequence shown here is derived from an EMBL/GenBank/DDBJ whole genome shotgun (WGS) entry which is preliminary data.</text>
</comment>
<evidence type="ECO:0000256" key="2">
    <source>
        <dbReference type="ARBA" id="ARBA00022729"/>
    </source>
</evidence>
<evidence type="ECO:0000259" key="8">
    <source>
        <dbReference type="Pfam" id="PF07715"/>
    </source>
</evidence>
<dbReference type="InterPro" id="IPR012910">
    <property type="entry name" value="Plug_dom"/>
</dbReference>
<accession>A0A1Y1QWR7</accession>
<proteinExistence type="inferred from homology"/>
<evidence type="ECO:0000256" key="3">
    <source>
        <dbReference type="ARBA" id="ARBA00023004"/>
    </source>
</evidence>
<gene>
    <name evidence="9" type="ORF">BWK73_06075</name>
</gene>
<dbReference type="GO" id="GO:0015344">
    <property type="term" value="F:siderophore uptake transmembrane transporter activity"/>
    <property type="evidence" value="ECO:0007669"/>
    <property type="project" value="TreeGrafter"/>
</dbReference>
<dbReference type="Proteomes" id="UP000192491">
    <property type="component" value="Unassembled WGS sequence"/>
</dbReference>
<keyword evidence="5" id="KW-0812">Transmembrane</keyword>
<protein>
    <recommendedName>
        <fullName evidence="8">TonB-dependent receptor plug domain-containing protein</fullName>
    </recommendedName>
</protein>
<dbReference type="EMBL" id="MTEJ01000012">
    <property type="protein sequence ID" value="OQX15594.1"/>
    <property type="molecule type" value="Genomic_DNA"/>
</dbReference>
<comment type="similarity">
    <text evidence="5">Belongs to the TonB-dependent receptor family.</text>
</comment>
<dbReference type="GO" id="GO:0009279">
    <property type="term" value="C:cell outer membrane"/>
    <property type="evidence" value="ECO:0007669"/>
    <property type="project" value="UniProtKB-SubCell"/>
</dbReference>